<dbReference type="SUPFAM" id="SSF56019">
    <property type="entry name" value="The spindle assembly checkpoint protein mad2"/>
    <property type="match status" value="1"/>
</dbReference>
<evidence type="ECO:0000313" key="2">
    <source>
        <dbReference type="Proteomes" id="UP000238350"/>
    </source>
</evidence>
<name>A0A2T0FGD7_9ASCO</name>
<protein>
    <recommendedName>
        <fullName evidence="3">HORMA domain-containing protein</fullName>
    </recommendedName>
</protein>
<dbReference type="EMBL" id="NDIQ01000001">
    <property type="protein sequence ID" value="PRT54058.1"/>
    <property type="molecule type" value="Genomic_DNA"/>
</dbReference>
<accession>A0A2T0FGD7</accession>
<reference evidence="1 2" key="1">
    <citation type="submission" date="2017-04" db="EMBL/GenBank/DDBJ databases">
        <title>Genome sequencing of [Candida] sorbophila.</title>
        <authorList>
            <person name="Ahn J.O."/>
        </authorList>
    </citation>
    <scope>NUCLEOTIDE SEQUENCE [LARGE SCALE GENOMIC DNA]</scope>
    <source>
        <strain evidence="1 2">DS02</strain>
    </source>
</reference>
<proteinExistence type="predicted"/>
<keyword evidence="2" id="KW-1185">Reference proteome</keyword>
<dbReference type="GeneID" id="36515427"/>
<dbReference type="InterPro" id="IPR036570">
    <property type="entry name" value="HORMA_dom_sf"/>
</dbReference>
<gene>
    <name evidence="1" type="ORF">B9G98_01678</name>
</gene>
<dbReference type="Proteomes" id="UP000238350">
    <property type="component" value="Unassembled WGS sequence"/>
</dbReference>
<evidence type="ECO:0000313" key="1">
    <source>
        <dbReference type="EMBL" id="PRT54058.1"/>
    </source>
</evidence>
<organism evidence="1 2">
    <name type="scientific">Wickerhamiella sorbophila</name>
    <dbReference type="NCBI Taxonomy" id="45607"/>
    <lineage>
        <taxon>Eukaryota</taxon>
        <taxon>Fungi</taxon>
        <taxon>Dikarya</taxon>
        <taxon>Ascomycota</taxon>
        <taxon>Saccharomycotina</taxon>
        <taxon>Dipodascomycetes</taxon>
        <taxon>Dipodascales</taxon>
        <taxon>Trichomonascaceae</taxon>
        <taxon>Wickerhamiella</taxon>
    </lineage>
</organism>
<dbReference type="Gene3D" id="3.30.900.10">
    <property type="entry name" value="HORMA domain"/>
    <property type="match status" value="1"/>
</dbReference>
<evidence type="ECO:0008006" key="3">
    <source>
        <dbReference type="Google" id="ProtNLM"/>
    </source>
</evidence>
<comment type="caution">
    <text evidence="1">The sequence shown here is derived from an EMBL/GenBank/DDBJ whole genome shotgun (WGS) entry which is preliminary data.</text>
</comment>
<sequence>MVDLTLYYLLQTIITCRQLYDPIFTECKKWRGAVVYECNDSRARRYLEKAAALAEWYLESTGNVSIALVIYNKSGEPQEKWSFDCHKASEFDAKAFQAVTNQIVAAAGYLQPLDESFKFKVLATVPAELNLAQFNLRLSRDALPEVSPLKLTQIPGISTIFYGI</sequence>
<dbReference type="RefSeq" id="XP_024664004.1">
    <property type="nucleotide sequence ID" value="XM_024808236.1"/>
</dbReference>
<dbReference type="AlphaFoldDB" id="A0A2T0FGD7"/>